<evidence type="ECO:0000313" key="3">
    <source>
        <dbReference type="Proteomes" id="UP000217311"/>
    </source>
</evidence>
<name>A0A2S1B7Q9_CAUVI</name>
<protein>
    <submittedName>
        <fullName evidence="2">Uncharacterized protein</fullName>
    </submittedName>
</protein>
<organism evidence="2 3">
    <name type="scientific">Caulobacter vibrioides</name>
    <name type="common">Caulobacter crescentus</name>
    <dbReference type="NCBI Taxonomy" id="155892"/>
    <lineage>
        <taxon>Bacteria</taxon>
        <taxon>Pseudomonadati</taxon>
        <taxon>Pseudomonadota</taxon>
        <taxon>Alphaproteobacteria</taxon>
        <taxon>Caulobacterales</taxon>
        <taxon>Caulobacteraceae</taxon>
        <taxon>Caulobacter</taxon>
    </lineage>
</organism>
<proteinExistence type="predicted"/>
<reference evidence="3" key="1">
    <citation type="submission" date="2017-09" db="EMBL/GenBank/DDBJ databases">
        <title>Genome evolution observed in wild isolates of Caulobacter crescentus.</title>
        <authorList>
            <person name="Ely B."/>
            <person name="Wilson K."/>
            <person name="Scott D."/>
        </authorList>
    </citation>
    <scope>NUCLEOTIDE SEQUENCE [LARGE SCALE GENOMIC DNA]</scope>
    <source>
        <strain evidence="3">CB13b1a</strain>
    </source>
</reference>
<evidence type="ECO:0000313" key="2">
    <source>
        <dbReference type="EMBL" id="AWC68693.1"/>
    </source>
</evidence>
<dbReference type="AlphaFoldDB" id="A0A2S1B7Q9"/>
<gene>
    <name evidence="2" type="ORF">CA606_20460</name>
</gene>
<dbReference type="Proteomes" id="UP000217311">
    <property type="component" value="Chromosome"/>
</dbReference>
<feature type="region of interest" description="Disordered" evidence="1">
    <location>
        <begin position="29"/>
        <end position="74"/>
    </location>
</feature>
<dbReference type="EMBL" id="CP023315">
    <property type="protein sequence ID" value="AWC68693.1"/>
    <property type="molecule type" value="Genomic_DNA"/>
</dbReference>
<evidence type="ECO:0000256" key="1">
    <source>
        <dbReference type="SAM" id="MobiDB-lite"/>
    </source>
</evidence>
<sequence>MISRRRAARGDRGAGHSLTILPLAGEVAQSAGGGSSASSASSPTVGCADTSPARGGLSPALPHQEIRNGVFTLQ</sequence>
<accession>A0A2S1B7Q9</accession>